<reference evidence="1" key="1">
    <citation type="journal article" date="2020" name="Nature">
        <title>Giant virus diversity and host interactions through global metagenomics.</title>
        <authorList>
            <person name="Schulz F."/>
            <person name="Roux S."/>
            <person name="Paez-Espino D."/>
            <person name="Jungbluth S."/>
            <person name="Walsh D.A."/>
            <person name="Denef V.J."/>
            <person name="McMahon K.D."/>
            <person name="Konstantinidis K.T."/>
            <person name="Eloe-Fadrosh E.A."/>
            <person name="Kyrpides N.C."/>
            <person name="Woyke T."/>
        </authorList>
    </citation>
    <scope>NUCLEOTIDE SEQUENCE</scope>
    <source>
        <strain evidence="1">GVMAG-M-3300025699-48</strain>
    </source>
</reference>
<evidence type="ECO:0000313" key="1">
    <source>
        <dbReference type="EMBL" id="QHT99152.1"/>
    </source>
</evidence>
<dbReference type="EMBL" id="MN740306">
    <property type="protein sequence ID" value="QHT99152.1"/>
    <property type="molecule type" value="Genomic_DNA"/>
</dbReference>
<name>A0A6C0J1F0_9ZZZZ</name>
<dbReference type="AlphaFoldDB" id="A0A6C0J1F0"/>
<protein>
    <submittedName>
        <fullName evidence="1">Uncharacterized protein</fullName>
    </submittedName>
</protein>
<proteinExistence type="predicted"/>
<organism evidence="1">
    <name type="scientific">viral metagenome</name>
    <dbReference type="NCBI Taxonomy" id="1070528"/>
    <lineage>
        <taxon>unclassified sequences</taxon>
        <taxon>metagenomes</taxon>
        <taxon>organismal metagenomes</taxon>
    </lineage>
</organism>
<sequence>MQLISAHDLETDHTYKIEQLDAGIRTHKYRGTIKNLKACTWGWDGGNVLEIGNMFEYIDGKETNSSDETSPTFPGNVFYVHVNTNATEEQYWLFYKCTSESLMIKQVLRQTLRLDKETIWGLHKYHTCSVIS</sequence>
<accession>A0A6C0J1F0</accession>